<name>A0ABW0NCR3_9BURK</name>
<organism evidence="1 2">
    <name type="scientific">Caenimonas terrae</name>
    <dbReference type="NCBI Taxonomy" id="696074"/>
    <lineage>
        <taxon>Bacteria</taxon>
        <taxon>Pseudomonadati</taxon>
        <taxon>Pseudomonadota</taxon>
        <taxon>Betaproteobacteria</taxon>
        <taxon>Burkholderiales</taxon>
        <taxon>Comamonadaceae</taxon>
        <taxon>Caenimonas</taxon>
    </lineage>
</organism>
<evidence type="ECO:0000313" key="2">
    <source>
        <dbReference type="Proteomes" id="UP001596037"/>
    </source>
</evidence>
<keyword evidence="2" id="KW-1185">Reference proteome</keyword>
<reference evidence="2" key="1">
    <citation type="journal article" date="2019" name="Int. J. Syst. Evol. Microbiol.">
        <title>The Global Catalogue of Microorganisms (GCM) 10K type strain sequencing project: providing services to taxonomists for standard genome sequencing and annotation.</title>
        <authorList>
            <consortium name="The Broad Institute Genomics Platform"/>
            <consortium name="The Broad Institute Genome Sequencing Center for Infectious Disease"/>
            <person name="Wu L."/>
            <person name="Ma J."/>
        </authorList>
    </citation>
    <scope>NUCLEOTIDE SEQUENCE [LARGE SCALE GENOMIC DNA]</scope>
    <source>
        <strain evidence="2">CCUG 57401</strain>
    </source>
</reference>
<evidence type="ECO:0008006" key="3">
    <source>
        <dbReference type="Google" id="ProtNLM"/>
    </source>
</evidence>
<dbReference type="EMBL" id="JBHSMF010000006">
    <property type="protein sequence ID" value="MFC5497338.1"/>
    <property type="molecule type" value="Genomic_DNA"/>
</dbReference>
<dbReference type="Proteomes" id="UP001596037">
    <property type="component" value="Unassembled WGS sequence"/>
</dbReference>
<sequence>MTTERSLSPEEVFHNCFYYSVEFLAVIAEGMSHEVGSEDGENAAWQLHQDILDFGHGVVSAAASHLEDQQRAAVELFLAEVKSLPSEALSGTDAMSDPHGLGCGRMQPVCCRH</sequence>
<evidence type="ECO:0000313" key="1">
    <source>
        <dbReference type="EMBL" id="MFC5497338.1"/>
    </source>
</evidence>
<dbReference type="RefSeq" id="WP_376849373.1">
    <property type="nucleotide sequence ID" value="NZ_JBHSMF010000006.1"/>
</dbReference>
<protein>
    <recommendedName>
        <fullName evidence="3">FCD domain-containing protein</fullName>
    </recommendedName>
</protein>
<comment type="caution">
    <text evidence="1">The sequence shown here is derived from an EMBL/GenBank/DDBJ whole genome shotgun (WGS) entry which is preliminary data.</text>
</comment>
<proteinExistence type="predicted"/>
<gene>
    <name evidence="1" type="ORF">ACFPOE_07325</name>
</gene>
<accession>A0ABW0NCR3</accession>